<comment type="similarity">
    <text evidence="1">Belongs to the glycosyl hydrolase 25 family.</text>
</comment>
<dbReference type="SMART" id="SM00641">
    <property type="entry name" value="Glyco_25"/>
    <property type="match status" value="1"/>
</dbReference>
<keyword evidence="6" id="KW-1185">Reference proteome</keyword>
<dbReference type="CDD" id="cd00599">
    <property type="entry name" value="GH25_muramidase"/>
    <property type="match status" value="1"/>
</dbReference>
<evidence type="ECO:0000256" key="3">
    <source>
        <dbReference type="ARBA" id="ARBA00023295"/>
    </source>
</evidence>
<dbReference type="InterPro" id="IPR036366">
    <property type="entry name" value="PGBDSf"/>
</dbReference>
<dbReference type="PANTHER" id="PTHR34135:SF2">
    <property type="entry name" value="LYSOZYME"/>
    <property type="match status" value="1"/>
</dbReference>
<dbReference type="Proteomes" id="UP000198825">
    <property type="component" value="Chromosome I"/>
</dbReference>
<dbReference type="Gene3D" id="1.10.101.10">
    <property type="entry name" value="PGBD-like superfamily/PGBD"/>
    <property type="match status" value="1"/>
</dbReference>
<dbReference type="Pfam" id="PF01183">
    <property type="entry name" value="Glyco_hydro_25"/>
    <property type="match status" value="1"/>
</dbReference>
<keyword evidence="3" id="KW-0326">Glycosidase</keyword>
<dbReference type="Gene3D" id="3.20.20.80">
    <property type="entry name" value="Glycosidases"/>
    <property type="match status" value="1"/>
</dbReference>
<evidence type="ECO:0000256" key="1">
    <source>
        <dbReference type="ARBA" id="ARBA00010646"/>
    </source>
</evidence>
<organism evidence="5 6">
    <name type="scientific">Microlunatus sagamiharensis</name>
    <dbReference type="NCBI Taxonomy" id="546874"/>
    <lineage>
        <taxon>Bacteria</taxon>
        <taxon>Bacillati</taxon>
        <taxon>Actinomycetota</taxon>
        <taxon>Actinomycetes</taxon>
        <taxon>Propionibacteriales</taxon>
        <taxon>Propionibacteriaceae</taxon>
        <taxon>Microlunatus</taxon>
    </lineage>
</organism>
<dbReference type="EMBL" id="LT629799">
    <property type="protein sequence ID" value="SDU93684.1"/>
    <property type="molecule type" value="Genomic_DNA"/>
</dbReference>
<dbReference type="SUPFAM" id="SSF51445">
    <property type="entry name" value="(Trans)glycosidases"/>
    <property type="match status" value="1"/>
</dbReference>
<reference evidence="6" key="1">
    <citation type="submission" date="2016-10" db="EMBL/GenBank/DDBJ databases">
        <authorList>
            <person name="Varghese N."/>
            <person name="Submissions S."/>
        </authorList>
    </citation>
    <scope>NUCLEOTIDE SEQUENCE [LARGE SCALE GENOMIC DNA]</scope>
    <source>
        <strain evidence="6">DSM 21743</strain>
    </source>
</reference>
<dbReference type="GO" id="GO:0009253">
    <property type="term" value="P:peptidoglycan catabolic process"/>
    <property type="evidence" value="ECO:0007669"/>
    <property type="project" value="InterPro"/>
</dbReference>
<name>A0A1H2MKT5_9ACTN</name>
<dbReference type="PROSITE" id="PS51904">
    <property type="entry name" value="GLYCOSYL_HYDROL_F25_2"/>
    <property type="match status" value="1"/>
</dbReference>
<dbReference type="InterPro" id="IPR017853">
    <property type="entry name" value="GH"/>
</dbReference>
<feature type="compositionally biased region" description="Pro residues" evidence="4">
    <location>
        <begin position="246"/>
        <end position="256"/>
    </location>
</feature>
<evidence type="ECO:0000256" key="2">
    <source>
        <dbReference type="ARBA" id="ARBA00022801"/>
    </source>
</evidence>
<feature type="region of interest" description="Disordered" evidence="4">
    <location>
        <begin position="239"/>
        <end position="267"/>
    </location>
</feature>
<gene>
    <name evidence="5" type="ORF">SAMN04488544_2243</name>
</gene>
<dbReference type="GO" id="GO:0016052">
    <property type="term" value="P:carbohydrate catabolic process"/>
    <property type="evidence" value="ECO:0007669"/>
    <property type="project" value="TreeGrafter"/>
</dbReference>
<protein>
    <submittedName>
        <fullName evidence="5">Lyzozyme M1 (1,4-beta-N-acetylmuramidase), GH25 family</fullName>
    </submittedName>
</protein>
<dbReference type="GO" id="GO:0016998">
    <property type="term" value="P:cell wall macromolecule catabolic process"/>
    <property type="evidence" value="ECO:0007669"/>
    <property type="project" value="InterPro"/>
</dbReference>
<dbReference type="InterPro" id="IPR002053">
    <property type="entry name" value="Glyco_hydro_25"/>
</dbReference>
<accession>A0A1H2MKT5</accession>
<dbReference type="InterPro" id="IPR018077">
    <property type="entry name" value="Glyco_hydro_fam25_subgr"/>
</dbReference>
<evidence type="ECO:0000313" key="5">
    <source>
        <dbReference type="EMBL" id="SDU93684.1"/>
    </source>
</evidence>
<keyword evidence="2" id="KW-0378">Hydrolase</keyword>
<dbReference type="STRING" id="546874.SAMN04488544_2243"/>
<dbReference type="GO" id="GO:0003796">
    <property type="term" value="F:lysozyme activity"/>
    <property type="evidence" value="ECO:0007669"/>
    <property type="project" value="InterPro"/>
</dbReference>
<dbReference type="PANTHER" id="PTHR34135">
    <property type="entry name" value="LYSOZYME"/>
    <property type="match status" value="1"/>
</dbReference>
<proteinExistence type="inferred from homology"/>
<evidence type="ECO:0000256" key="4">
    <source>
        <dbReference type="SAM" id="MobiDB-lite"/>
    </source>
</evidence>
<dbReference type="AlphaFoldDB" id="A0A1H2MKT5"/>
<dbReference type="RefSeq" id="WP_197680411.1">
    <property type="nucleotide sequence ID" value="NZ_LT629799.1"/>
</dbReference>
<evidence type="ECO:0000313" key="6">
    <source>
        <dbReference type="Proteomes" id="UP000198825"/>
    </source>
</evidence>
<sequence>MHTRSRPVAVLLAVLLLAAAVLGVRALPASSAETTLEGIDVGTSQADLDFAAAGRAGVAFAIVKAGGSQIVSSPYVSPYYTRQVDSARSAGMKVGHYWLTGDYQTPTAAADYFVDHLHGYVAGDVLAVDDEVLDTSKVLWDDAKVATFLNRVKSRVPTAVLWFYTGADNLRTKGPWTSTIATGAKLWVASYGVNDGTYHQTPDIGSAYPSYAAHQYTSTAALYGVAKLDRDRAFASAFSAGAASPGPTPTPSPAPTLPKTTTQSDGVPGTVFWQRAQHWLAIEDGYTGPIDGKPGVNTYQALQRDLTAHWGYRGPVDGVPGTATYQAWQRQAAHYGYTGPIDGDPGPATYRALATFLNEDRWD</sequence>
<dbReference type="SUPFAM" id="SSF47090">
    <property type="entry name" value="PGBD-like"/>
    <property type="match status" value="1"/>
</dbReference>
<dbReference type="InterPro" id="IPR036365">
    <property type="entry name" value="PGBD-like_sf"/>
</dbReference>